<dbReference type="PANTHER" id="PTHR24320">
    <property type="entry name" value="RETINOL DEHYDROGENASE"/>
    <property type="match status" value="1"/>
</dbReference>
<protein>
    <submittedName>
        <fullName evidence="3">SDR family NAD(P)-dependent oxidoreductase</fullName>
    </submittedName>
</protein>
<dbReference type="SUPFAM" id="SSF51735">
    <property type="entry name" value="NAD(P)-binding Rossmann-fold domains"/>
    <property type="match status" value="1"/>
</dbReference>
<sequence length="319" mass="35259">MQQQPLQTGYTARTTTKDVIKGIDLTGKTAIVTGGAAGLGLETTTSLAEAGATVIVPVRNPQKAAGSLASLPNIVLYETEMDLSKRETIERFVKWFQNHYTALHLLINCAGIMAIPLQRDPLGNELQLSVNYLGHYHLTKSLLPQLRAARGARIVNLSSRGHWRSPFHFEAPNFLHTEYDKWKAYGQSKTAVSLMSVALDQLYRNELIRSFAIHPGSIVTNLSVNLSKEEMAAMGALTSAGERGYDSYDEERKTIPEGAATIVWCATSPQLDKYGGVYCENCDISPIAVDDQVRKGVKPWAVDHQLALQLWQQTEELFQ</sequence>
<keyword evidence="2" id="KW-0560">Oxidoreductase</keyword>
<dbReference type="RefSeq" id="WP_251223726.1">
    <property type="nucleotide sequence ID" value="NZ_JAMBOL010000011.1"/>
</dbReference>
<dbReference type="InterPro" id="IPR002347">
    <property type="entry name" value="SDR_fam"/>
</dbReference>
<comment type="caution">
    <text evidence="3">The sequence shown here is derived from an EMBL/GenBank/DDBJ whole genome shotgun (WGS) entry which is preliminary data.</text>
</comment>
<dbReference type="GO" id="GO:0016491">
    <property type="term" value="F:oxidoreductase activity"/>
    <property type="evidence" value="ECO:0007669"/>
    <property type="project" value="UniProtKB-KW"/>
</dbReference>
<gene>
    <name evidence="3" type="ORF">M3202_12785</name>
</gene>
<accession>A0A9X2DT32</accession>
<keyword evidence="4" id="KW-1185">Reference proteome</keyword>
<dbReference type="Proteomes" id="UP001139179">
    <property type="component" value="Unassembled WGS sequence"/>
</dbReference>
<dbReference type="AlphaFoldDB" id="A0A9X2DT32"/>
<dbReference type="PANTHER" id="PTHR24320:SF148">
    <property type="entry name" value="NAD(P)-BINDING ROSSMANN-FOLD SUPERFAMILY PROTEIN"/>
    <property type="match status" value="1"/>
</dbReference>
<evidence type="ECO:0000313" key="3">
    <source>
        <dbReference type="EMBL" id="MCM3714957.1"/>
    </source>
</evidence>
<dbReference type="InterPro" id="IPR036291">
    <property type="entry name" value="NAD(P)-bd_dom_sf"/>
</dbReference>
<organism evidence="3 4">
    <name type="scientific">Halalkalibacter oceani</name>
    <dbReference type="NCBI Taxonomy" id="1653776"/>
    <lineage>
        <taxon>Bacteria</taxon>
        <taxon>Bacillati</taxon>
        <taxon>Bacillota</taxon>
        <taxon>Bacilli</taxon>
        <taxon>Bacillales</taxon>
        <taxon>Bacillaceae</taxon>
        <taxon>Halalkalibacter</taxon>
    </lineage>
</organism>
<evidence type="ECO:0000256" key="2">
    <source>
        <dbReference type="ARBA" id="ARBA00023002"/>
    </source>
</evidence>
<evidence type="ECO:0000256" key="1">
    <source>
        <dbReference type="ARBA" id="ARBA00006484"/>
    </source>
</evidence>
<dbReference type="PRINTS" id="PR00081">
    <property type="entry name" value="GDHRDH"/>
</dbReference>
<dbReference type="EMBL" id="JAMBOL010000011">
    <property type="protein sequence ID" value="MCM3714957.1"/>
    <property type="molecule type" value="Genomic_DNA"/>
</dbReference>
<dbReference type="Gene3D" id="3.40.50.720">
    <property type="entry name" value="NAD(P)-binding Rossmann-like Domain"/>
    <property type="match status" value="1"/>
</dbReference>
<reference evidence="3" key="1">
    <citation type="submission" date="2022-05" db="EMBL/GenBank/DDBJ databases">
        <title>Comparative Genomics of Spacecraft Associated Microbes.</title>
        <authorList>
            <person name="Tran M.T."/>
            <person name="Wright A."/>
            <person name="Seuylemezian A."/>
            <person name="Eisen J."/>
            <person name="Coil D."/>
        </authorList>
    </citation>
    <scope>NUCLEOTIDE SEQUENCE</scope>
    <source>
        <strain evidence="3">214.1.1</strain>
    </source>
</reference>
<evidence type="ECO:0000313" key="4">
    <source>
        <dbReference type="Proteomes" id="UP001139179"/>
    </source>
</evidence>
<name>A0A9X2DT32_9BACI</name>
<comment type="similarity">
    <text evidence="1">Belongs to the short-chain dehydrogenases/reductases (SDR) family.</text>
</comment>
<dbReference type="Pfam" id="PF00106">
    <property type="entry name" value="adh_short"/>
    <property type="match status" value="1"/>
</dbReference>
<proteinExistence type="inferred from homology"/>